<dbReference type="EMBL" id="BABT02000032">
    <property type="protein sequence ID" value="GAA94336.1"/>
    <property type="molecule type" value="Genomic_DNA"/>
</dbReference>
<dbReference type="SUPFAM" id="SSF51197">
    <property type="entry name" value="Clavaminate synthase-like"/>
    <property type="match status" value="1"/>
</dbReference>
<dbReference type="PANTHER" id="PTHR47990">
    <property type="entry name" value="2-OXOGLUTARATE (2OG) AND FE(II)-DEPENDENT OXYGENASE SUPERFAMILY PROTEIN-RELATED"/>
    <property type="match status" value="1"/>
</dbReference>
<dbReference type="InParanoid" id="G7DUS6"/>
<organism evidence="3 4">
    <name type="scientific">Mixia osmundae (strain CBS 9802 / IAM 14324 / JCM 22182 / KY 12970)</name>
    <dbReference type="NCBI Taxonomy" id="764103"/>
    <lineage>
        <taxon>Eukaryota</taxon>
        <taxon>Fungi</taxon>
        <taxon>Dikarya</taxon>
        <taxon>Basidiomycota</taxon>
        <taxon>Pucciniomycotina</taxon>
        <taxon>Mixiomycetes</taxon>
        <taxon>Mixiales</taxon>
        <taxon>Mixiaceae</taxon>
        <taxon>Mixia</taxon>
    </lineage>
</organism>
<dbReference type="Proteomes" id="UP000009131">
    <property type="component" value="Unassembled WGS sequence"/>
</dbReference>
<dbReference type="InterPro" id="IPR026992">
    <property type="entry name" value="DIOX_N"/>
</dbReference>
<proteinExistence type="inferred from homology"/>
<reference evidence="3 4" key="1">
    <citation type="journal article" date="2011" name="J. Gen. Appl. Microbiol.">
        <title>Draft genome sequencing of the enigmatic basidiomycete Mixia osmundae.</title>
        <authorList>
            <person name="Nishida H."/>
            <person name="Nagatsuka Y."/>
            <person name="Sugiyama J."/>
        </authorList>
    </citation>
    <scope>NUCLEOTIDE SEQUENCE [LARGE SCALE GENOMIC DNA]</scope>
    <source>
        <strain evidence="4">CBS 9802 / IAM 14324 / JCM 22182 / KY 12970</strain>
    </source>
</reference>
<dbReference type="PROSITE" id="PS51471">
    <property type="entry name" value="FE2OG_OXY"/>
    <property type="match status" value="1"/>
</dbReference>
<dbReference type="Pfam" id="PF03171">
    <property type="entry name" value="2OG-FeII_Oxy"/>
    <property type="match status" value="1"/>
</dbReference>
<evidence type="ECO:0000259" key="2">
    <source>
        <dbReference type="PROSITE" id="PS51471"/>
    </source>
</evidence>
<sequence length="393" mass="43820">MPTASFLEASQLPIVDVAPFLKPLAGSDGRIHLDEVLPSCKTSPLTPDLSNVTFAYPPTRAQQECAETLHQACLRYGFFYLSGLDALFSSADFDKILSTARSFFELPSETKEQLSISNGKSDGARGYQRLKQNVTLGKQDWHQGLDLYRPPDNIDPTQPLCGENQWPAQSSMPDFRSTVEEHVTRCLLLGFVVTYVMTIALKMTKEEADALRAKVEQSFWVMRMIGYDRLDAQTDSLSCGEHVDYGNVTLLLADETKGALQVFIPSTRHALQERHDQKLTDFQGQRGIWITADPLPGALVCNVGKMIEIWSNKIYPATLHRVIHRADNFRVSVPFFFEPALDASIEPLDAAMRLQGPEAATQREQGVVYGAFLRSKVANNFASEAKNNNNNKT</sequence>
<dbReference type="GO" id="GO:0046872">
    <property type="term" value="F:metal ion binding"/>
    <property type="evidence" value="ECO:0007669"/>
    <property type="project" value="UniProtKB-KW"/>
</dbReference>
<dbReference type="InterPro" id="IPR005123">
    <property type="entry name" value="Oxoglu/Fe-dep_dioxygenase_dom"/>
</dbReference>
<dbReference type="InterPro" id="IPR044861">
    <property type="entry name" value="IPNS-like_FE2OG_OXY"/>
</dbReference>
<name>G7DUS6_MIXOS</name>
<feature type="domain" description="Fe2OG dioxygenase" evidence="2">
    <location>
        <begin position="218"/>
        <end position="339"/>
    </location>
</feature>
<keyword evidence="4" id="KW-1185">Reference proteome</keyword>
<accession>G7DUS6</accession>
<dbReference type="eggNOG" id="KOG0143">
    <property type="taxonomic scope" value="Eukaryota"/>
</dbReference>
<evidence type="ECO:0000313" key="4">
    <source>
        <dbReference type="Proteomes" id="UP000009131"/>
    </source>
</evidence>
<dbReference type="HOGENOM" id="CLU_010119_6_0_1"/>
<dbReference type="OMA" id="DESFWVM"/>
<evidence type="ECO:0000256" key="1">
    <source>
        <dbReference type="RuleBase" id="RU003682"/>
    </source>
</evidence>
<dbReference type="RefSeq" id="XP_014566011.1">
    <property type="nucleotide sequence ID" value="XM_014710525.1"/>
</dbReference>
<evidence type="ECO:0000313" key="3">
    <source>
        <dbReference type="EMBL" id="GAA94336.1"/>
    </source>
</evidence>
<reference evidence="3 4" key="2">
    <citation type="journal article" date="2012" name="Open Biol.">
        <title>Characteristics of nucleosomes and linker DNA regions on the genome of the basidiomycete Mixia osmundae revealed by mono- and dinucleosome mapping.</title>
        <authorList>
            <person name="Nishida H."/>
            <person name="Kondo S."/>
            <person name="Matsumoto T."/>
            <person name="Suzuki Y."/>
            <person name="Yoshikawa H."/>
            <person name="Taylor T.D."/>
            <person name="Sugiyama J."/>
        </authorList>
    </citation>
    <scope>NUCLEOTIDE SEQUENCE [LARGE SCALE GENOMIC DNA]</scope>
    <source>
        <strain evidence="4">CBS 9802 / IAM 14324 / JCM 22182 / KY 12970</strain>
    </source>
</reference>
<comment type="caution">
    <text evidence="3">The sequence shown here is derived from an EMBL/GenBank/DDBJ whole genome shotgun (WGS) entry which is preliminary data.</text>
</comment>
<dbReference type="InterPro" id="IPR050231">
    <property type="entry name" value="Iron_ascorbate_oxido_reductase"/>
</dbReference>
<comment type="similarity">
    <text evidence="1">Belongs to the iron/ascorbate-dependent oxidoreductase family.</text>
</comment>
<keyword evidence="1" id="KW-0560">Oxidoreductase</keyword>
<gene>
    <name evidence="3" type="primary">Mo00987</name>
    <name evidence="3" type="ORF">E5Q_00987</name>
</gene>
<dbReference type="Gene3D" id="2.60.120.330">
    <property type="entry name" value="B-lactam Antibiotic, Isopenicillin N Synthase, Chain"/>
    <property type="match status" value="1"/>
</dbReference>
<dbReference type="STRING" id="764103.G7DUS6"/>
<dbReference type="InterPro" id="IPR027443">
    <property type="entry name" value="IPNS-like_sf"/>
</dbReference>
<keyword evidence="1" id="KW-0479">Metal-binding</keyword>
<keyword evidence="1" id="KW-0408">Iron</keyword>
<dbReference type="OrthoDB" id="288590at2759"/>
<dbReference type="Pfam" id="PF14226">
    <property type="entry name" value="DIOX_N"/>
    <property type="match status" value="1"/>
</dbReference>
<protein>
    <recommendedName>
        <fullName evidence="2">Fe2OG dioxygenase domain-containing protein</fullName>
    </recommendedName>
</protein>
<dbReference type="GO" id="GO:0016491">
    <property type="term" value="F:oxidoreductase activity"/>
    <property type="evidence" value="ECO:0007669"/>
    <property type="project" value="UniProtKB-KW"/>
</dbReference>
<dbReference type="AlphaFoldDB" id="G7DUS6"/>